<organism evidence="2 3">
    <name type="scientific">Araneus ventricosus</name>
    <name type="common">Orbweaver spider</name>
    <name type="synonym">Epeira ventricosa</name>
    <dbReference type="NCBI Taxonomy" id="182803"/>
    <lineage>
        <taxon>Eukaryota</taxon>
        <taxon>Metazoa</taxon>
        <taxon>Ecdysozoa</taxon>
        <taxon>Arthropoda</taxon>
        <taxon>Chelicerata</taxon>
        <taxon>Arachnida</taxon>
        <taxon>Araneae</taxon>
        <taxon>Araneomorphae</taxon>
        <taxon>Entelegynae</taxon>
        <taxon>Araneoidea</taxon>
        <taxon>Araneidae</taxon>
        <taxon>Araneus</taxon>
    </lineage>
</organism>
<accession>A0A4Y2AUP6</accession>
<keyword evidence="3" id="KW-1185">Reference proteome</keyword>
<reference evidence="2 3" key="1">
    <citation type="journal article" date="2019" name="Sci. Rep.">
        <title>Orb-weaving spider Araneus ventricosus genome elucidates the spidroin gene catalogue.</title>
        <authorList>
            <person name="Kono N."/>
            <person name="Nakamura H."/>
            <person name="Ohtoshi R."/>
            <person name="Moran D.A.P."/>
            <person name="Shinohara A."/>
            <person name="Yoshida Y."/>
            <person name="Fujiwara M."/>
            <person name="Mori M."/>
            <person name="Tomita M."/>
            <person name="Arakawa K."/>
        </authorList>
    </citation>
    <scope>NUCLEOTIDE SEQUENCE [LARGE SCALE GENOMIC DNA]</scope>
</reference>
<sequence>MNSEQKTSQAKRRETNSFYPQQPSEGGGNEEKLEQPIEMRRSNVSPSTRMNPDISEALENADDVTSSTGATRLREEQRIVSVTEGSFPAVQS</sequence>
<feature type="region of interest" description="Disordered" evidence="1">
    <location>
        <begin position="1"/>
        <end position="79"/>
    </location>
</feature>
<name>A0A4Y2AUP6_ARAVE</name>
<protein>
    <submittedName>
        <fullName evidence="2">Uncharacterized protein</fullName>
    </submittedName>
</protein>
<feature type="compositionally biased region" description="Basic and acidic residues" evidence="1">
    <location>
        <begin position="29"/>
        <end position="41"/>
    </location>
</feature>
<dbReference type="EMBL" id="BGPR01000033">
    <property type="protein sequence ID" value="GBL83448.1"/>
    <property type="molecule type" value="Genomic_DNA"/>
</dbReference>
<evidence type="ECO:0000313" key="2">
    <source>
        <dbReference type="EMBL" id="GBL83448.1"/>
    </source>
</evidence>
<evidence type="ECO:0000256" key="1">
    <source>
        <dbReference type="SAM" id="MobiDB-lite"/>
    </source>
</evidence>
<evidence type="ECO:0000313" key="3">
    <source>
        <dbReference type="Proteomes" id="UP000499080"/>
    </source>
</evidence>
<gene>
    <name evidence="2" type="ORF">AVEN_196313_1</name>
</gene>
<proteinExistence type="predicted"/>
<dbReference type="AlphaFoldDB" id="A0A4Y2AUP6"/>
<dbReference type="Proteomes" id="UP000499080">
    <property type="component" value="Unassembled WGS sequence"/>
</dbReference>
<comment type="caution">
    <text evidence="2">The sequence shown here is derived from an EMBL/GenBank/DDBJ whole genome shotgun (WGS) entry which is preliminary data.</text>
</comment>